<name>A0A7T0LJA9_9ACTO</name>
<keyword evidence="2" id="KW-1133">Transmembrane helix</keyword>
<dbReference type="KEGG" id="arep:ID810_07650"/>
<evidence type="ECO:0000313" key="3">
    <source>
        <dbReference type="EMBL" id="QPL04665.1"/>
    </source>
</evidence>
<sequence length="440" mass="46329">MSDSTDVNHEQSAAPRRSRREQRQAERAAEREAYLTGQQPLLTRREMRRLREEAEALRAAITAGEITEEQAQALQDPTLAGESMAVLAGVPAVSGPAGPVVISDLTDESADDELDDDDAPLLGAGRASVEQQGAEKYSSEEMTAIAAVETGVMGAFDLADLSLNAGGTGAASWDGGSEDAGTEKAEETRPAVPERRSLFGAVAQDTASRSQAPAQSEDVDGQDDVGQAPTSGLPAAAEDLLEDVKPVEDADVTSGEDPDDGAYDSAEDEEEGPAPEPPSTAARRPIVRIPAAVQGVRTVDLDTGELSSVQPVDDAFVGIENPQWKALRDMAPAVGTDPEDVPVSAATSDQAVEAPSEETAEPTVSPESAEEADEEFEDFEQIVAPVEEPEKRGKGRALLIALVVLVIVLVLATIVWFVWVRQGNVFSAQTLLDSLGLLII</sequence>
<protein>
    <submittedName>
        <fullName evidence="3">Uncharacterized protein</fullName>
    </submittedName>
</protein>
<feature type="compositionally biased region" description="Basic and acidic residues" evidence="1">
    <location>
        <begin position="21"/>
        <end position="33"/>
    </location>
</feature>
<dbReference type="Proteomes" id="UP000594637">
    <property type="component" value="Chromosome"/>
</dbReference>
<keyword evidence="4" id="KW-1185">Reference proteome</keyword>
<feature type="region of interest" description="Disordered" evidence="1">
    <location>
        <begin position="96"/>
        <end position="140"/>
    </location>
</feature>
<keyword evidence="2" id="KW-0812">Transmembrane</keyword>
<keyword evidence="2" id="KW-0472">Membrane</keyword>
<accession>A0A7T0LJA9</accession>
<evidence type="ECO:0000313" key="4">
    <source>
        <dbReference type="Proteomes" id="UP000594637"/>
    </source>
</evidence>
<proteinExistence type="predicted"/>
<evidence type="ECO:0000256" key="1">
    <source>
        <dbReference type="SAM" id="MobiDB-lite"/>
    </source>
</evidence>
<dbReference type="EMBL" id="CP063989">
    <property type="protein sequence ID" value="QPL04665.1"/>
    <property type="molecule type" value="Genomic_DNA"/>
</dbReference>
<feature type="transmembrane region" description="Helical" evidence="2">
    <location>
        <begin position="397"/>
        <end position="419"/>
    </location>
</feature>
<feature type="region of interest" description="Disordered" evidence="1">
    <location>
        <begin position="336"/>
        <end position="374"/>
    </location>
</feature>
<reference evidence="3 4" key="1">
    <citation type="submission" date="2020-11" db="EMBL/GenBank/DDBJ databases">
        <title>Actinomyces sp. ZJ750.</title>
        <authorList>
            <person name="Zhou J."/>
        </authorList>
    </citation>
    <scope>NUCLEOTIDE SEQUENCE [LARGE SCALE GENOMIC DNA]</scope>
    <source>
        <strain evidence="3 4">ZJ750</strain>
    </source>
</reference>
<feature type="region of interest" description="Disordered" evidence="1">
    <location>
        <begin position="164"/>
        <end position="287"/>
    </location>
</feature>
<gene>
    <name evidence="3" type="ORF">ID810_07650</name>
</gene>
<evidence type="ECO:0000256" key="2">
    <source>
        <dbReference type="SAM" id="Phobius"/>
    </source>
</evidence>
<feature type="compositionally biased region" description="Acidic residues" evidence="1">
    <location>
        <begin position="105"/>
        <end position="119"/>
    </location>
</feature>
<feature type="compositionally biased region" description="Polar residues" evidence="1">
    <location>
        <begin position="205"/>
        <end position="214"/>
    </location>
</feature>
<feature type="compositionally biased region" description="Acidic residues" evidence="1">
    <location>
        <begin position="249"/>
        <end position="273"/>
    </location>
</feature>
<feature type="region of interest" description="Disordered" evidence="1">
    <location>
        <begin position="1"/>
        <end position="40"/>
    </location>
</feature>
<feature type="compositionally biased region" description="Basic and acidic residues" evidence="1">
    <location>
        <begin position="181"/>
        <end position="197"/>
    </location>
</feature>
<dbReference type="AlphaFoldDB" id="A0A7T0LJA9"/>
<organism evidence="3 4">
    <name type="scientific">Actinomyces respiraculi</name>
    <dbReference type="NCBI Taxonomy" id="2744574"/>
    <lineage>
        <taxon>Bacteria</taxon>
        <taxon>Bacillati</taxon>
        <taxon>Actinomycetota</taxon>
        <taxon>Actinomycetes</taxon>
        <taxon>Actinomycetales</taxon>
        <taxon>Actinomycetaceae</taxon>
        <taxon>Actinomyces</taxon>
    </lineage>
</organism>
<dbReference type="RefSeq" id="WP_166858552.1">
    <property type="nucleotide sequence ID" value="NZ_CP063989.1"/>
</dbReference>